<reference evidence="1" key="1">
    <citation type="journal article" date="2014" name="Front. Microbiol.">
        <title>High frequency of phylogenetically diverse reductive dehalogenase-homologous genes in deep subseafloor sedimentary metagenomes.</title>
        <authorList>
            <person name="Kawai M."/>
            <person name="Futagami T."/>
            <person name="Toyoda A."/>
            <person name="Takaki Y."/>
            <person name="Nishi S."/>
            <person name="Hori S."/>
            <person name="Arai W."/>
            <person name="Tsubouchi T."/>
            <person name="Morono Y."/>
            <person name="Uchiyama I."/>
            <person name="Ito T."/>
            <person name="Fujiyama A."/>
            <person name="Inagaki F."/>
            <person name="Takami H."/>
        </authorList>
    </citation>
    <scope>NUCLEOTIDE SEQUENCE</scope>
    <source>
        <strain evidence="1">Expedition CK06-06</strain>
    </source>
</reference>
<proteinExistence type="predicted"/>
<dbReference type="EMBL" id="BARS01037168">
    <property type="protein sequence ID" value="GAG23267.1"/>
    <property type="molecule type" value="Genomic_DNA"/>
</dbReference>
<dbReference type="AlphaFoldDB" id="X0WJ58"/>
<sequence>MIIENVKCEHCKRTDKLSEITEHGVTWKLCPYC</sequence>
<feature type="non-terminal residue" evidence="1">
    <location>
        <position position="33"/>
    </location>
</feature>
<evidence type="ECO:0000313" key="1">
    <source>
        <dbReference type="EMBL" id="GAG23267.1"/>
    </source>
</evidence>
<name>X0WJ58_9ZZZZ</name>
<gene>
    <name evidence="1" type="ORF">S01H1_57028</name>
</gene>
<accession>X0WJ58</accession>
<comment type="caution">
    <text evidence="1">The sequence shown here is derived from an EMBL/GenBank/DDBJ whole genome shotgun (WGS) entry which is preliminary data.</text>
</comment>
<organism evidence="1">
    <name type="scientific">marine sediment metagenome</name>
    <dbReference type="NCBI Taxonomy" id="412755"/>
    <lineage>
        <taxon>unclassified sequences</taxon>
        <taxon>metagenomes</taxon>
        <taxon>ecological metagenomes</taxon>
    </lineage>
</organism>
<protein>
    <submittedName>
        <fullName evidence="1">Uncharacterized protein</fullName>
    </submittedName>
</protein>